<name>A0ABT5A3D5_9CYAN</name>
<accession>A0ABT5A3D5</accession>
<evidence type="ECO:0000313" key="2">
    <source>
        <dbReference type="Proteomes" id="UP001212123"/>
    </source>
</evidence>
<evidence type="ECO:0000313" key="1">
    <source>
        <dbReference type="EMBL" id="MDB9486444.1"/>
    </source>
</evidence>
<proteinExistence type="predicted"/>
<comment type="caution">
    <text evidence="1">The sequence shown here is derived from an EMBL/GenBank/DDBJ whole genome shotgun (WGS) entry which is preliminary data.</text>
</comment>
<gene>
    <name evidence="1" type="ORF">PN492_07780</name>
</gene>
<keyword evidence="2" id="KW-1185">Reference proteome</keyword>
<reference evidence="1 2" key="1">
    <citation type="submission" date="2023-01" db="EMBL/GenBank/DDBJ databases">
        <title>Genomes from the Australian National Cyanobacteria Reference Collection.</title>
        <authorList>
            <person name="Willis A."/>
            <person name="Lee E.M.F."/>
        </authorList>
    </citation>
    <scope>NUCLEOTIDE SEQUENCE [LARGE SCALE GENOMIC DNA]</scope>
    <source>
        <strain evidence="1 2">CS-537/01</strain>
    </source>
</reference>
<sequence length="122" mass="14197">MNNWTVEQITFRCVAEGERSYRLSVRLEKLAQNFLQMASLSLNEFNGEAVLEIIPESKVFLELTAIDLDVDNAFELAQIQRQLSKWHIHWLSTWASDSSRLEISTLSQTWANRIREMARVLV</sequence>
<protein>
    <submittedName>
        <fullName evidence="1">Uncharacterized protein</fullName>
    </submittedName>
</protein>
<dbReference type="RefSeq" id="WP_271797854.1">
    <property type="nucleotide sequence ID" value="NZ_JAQMTU010000043.1"/>
</dbReference>
<dbReference type="EMBL" id="JAQMTU010000043">
    <property type="protein sequence ID" value="MDB9486444.1"/>
    <property type="molecule type" value="Genomic_DNA"/>
</dbReference>
<dbReference type="Proteomes" id="UP001212123">
    <property type="component" value="Unassembled WGS sequence"/>
</dbReference>
<organism evidence="1 2">
    <name type="scientific">Dolichospermum circinale CS-537/01</name>
    <dbReference type="NCBI Taxonomy" id="3021739"/>
    <lineage>
        <taxon>Bacteria</taxon>
        <taxon>Bacillati</taxon>
        <taxon>Cyanobacteriota</taxon>
        <taxon>Cyanophyceae</taxon>
        <taxon>Nostocales</taxon>
        <taxon>Aphanizomenonaceae</taxon>
        <taxon>Dolichospermum</taxon>
        <taxon>Dolichospermum circinale</taxon>
    </lineage>
</organism>